<gene>
    <name evidence="1" type="ORF">ACFOFO_14865</name>
</gene>
<protein>
    <recommendedName>
        <fullName evidence="3">Transmembrane protein</fullName>
    </recommendedName>
</protein>
<proteinExistence type="predicted"/>
<organism evidence="1 2">
    <name type="scientific">Undibacterium arcticum</name>
    <dbReference type="NCBI Taxonomy" id="1762892"/>
    <lineage>
        <taxon>Bacteria</taxon>
        <taxon>Pseudomonadati</taxon>
        <taxon>Pseudomonadota</taxon>
        <taxon>Betaproteobacteria</taxon>
        <taxon>Burkholderiales</taxon>
        <taxon>Oxalobacteraceae</taxon>
        <taxon>Undibacterium</taxon>
    </lineage>
</organism>
<sequence>MPKNSLALHPRALLRATGRSVLAVSACTLLLLACSPKFDWREVHGKDAPFVVVLPAKPSSIARQINLNGTTVTMQMTAAEVDGVTFAIGTAELPDAAKAQAALPAMKKALVSNIKGTVKSESSAAAAQGAPGGKRQTSSLSIEAEGVRGATAEPTLLIARFIAQDQRIYQLIVIGKPQAVSRDAVDTFLTSFKLN</sequence>
<comment type="caution">
    <text evidence="1">The sequence shown here is derived from an EMBL/GenBank/DDBJ whole genome shotgun (WGS) entry which is preliminary data.</text>
</comment>
<reference evidence="2" key="1">
    <citation type="journal article" date="2019" name="Int. J. Syst. Evol. Microbiol.">
        <title>The Global Catalogue of Microorganisms (GCM) 10K type strain sequencing project: providing services to taxonomists for standard genome sequencing and annotation.</title>
        <authorList>
            <consortium name="The Broad Institute Genomics Platform"/>
            <consortium name="The Broad Institute Genome Sequencing Center for Infectious Disease"/>
            <person name="Wu L."/>
            <person name="Ma J."/>
        </authorList>
    </citation>
    <scope>NUCLEOTIDE SEQUENCE [LARGE SCALE GENOMIC DNA]</scope>
    <source>
        <strain evidence="2">KCTC 42986</strain>
    </source>
</reference>
<evidence type="ECO:0008006" key="3">
    <source>
        <dbReference type="Google" id="ProtNLM"/>
    </source>
</evidence>
<accession>A0ABV7F6S4</accession>
<dbReference type="PROSITE" id="PS51257">
    <property type="entry name" value="PROKAR_LIPOPROTEIN"/>
    <property type="match status" value="1"/>
</dbReference>
<dbReference type="EMBL" id="JBHRTP010000045">
    <property type="protein sequence ID" value="MFC3109230.1"/>
    <property type="molecule type" value="Genomic_DNA"/>
</dbReference>
<evidence type="ECO:0000313" key="1">
    <source>
        <dbReference type="EMBL" id="MFC3109230.1"/>
    </source>
</evidence>
<evidence type="ECO:0000313" key="2">
    <source>
        <dbReference type="Proteomes" id="UP001595530"/>
    </source>
</evidence>
<keyword evidence="2" id="KW-1185">Reference proteome</keyword>
<name>A0ABV7F6S4_9BURK</name>
<dbReference type="Proteomes" id="UP001595530">
    <property type="component" value="Unassembled WGS sequence"/>
</dbReference>
<dbReference type="RefSeq" id="WP_390321959.1">
    <property type="nucleotide sequence ID" value="NZ_JBHRTP010000045.1"/>
</dbReference>